<accession>A0ABS4TSL9</accession>
<dbReference type="InterPro" id="IPR011004">
    <property type="entry name" value="Trimer_LpxA-like_sf"/>
</dbReference>
<dbReference type="CDD" id="cd04645">
    <property type="entry name" value="LbH_gamma_CA_like"/>
    <property type="match status" value="1"/>
</dbReference>
<dbReference type="RefSeq" id="WP_209644347.1">
    <property type="nucleotide sequence ID" value="NZ_JAGINW010000001.1"/>
</dbReference>
<protein>
    <submittedName>
        <fullName evidence="1">Carbonic anhydrase/acetyltransferase-like protein (Isoleucine patch superfamily)</fullName>
    </submittedName>
</protein>
<dbReference type="Gene3D" id="2.160.10.10">
    <property type="entry name" value="Hexapeptide repeat proteins"/>
    <property type="match status" value="1"/>
</dbReference>
<name>A0ABS4TSL9_9PSEU</name>
<dbReference type="EMBL" id="JAGINW010000001">
    <property type="protein sequence ID" value="MBP2327391.1"/>
    <property type="molecule type" value="Genomic_DNA"/>
</dbReference>
<dbReference type="Proteomes" id="UP001519332">
    <property type="component" value="Unassembled WGS sequence"/>
</dbReference>
<reference evidence="1 2" key="1">
    <citation type="submission" date="2021-03" db="EMBL/GenBank/DDBJ databases">
        <title>Sequencing the genomes of 1000 actinobacteria strains.</title>
        <authorList>
            <person name="Klenk H.-P."/>
        </authorList>
    </citation>
    <scope>NUCLEOTIDE SEQUENCE [LARGE SCALE GENOMIC DNA]</scope>
    <source>
        <strain evidence="1 2">DSM 46670</strain>
    </source>
</reference>
<dbReference type="InterPro" id="IPR047324">
    <property type="entry name" value="LbH_gamma_CA-like"/>
</dbReference>
<keyword evidence="2" id="KW-1185">Reference proteome</keyword>
<evidence type="ECO:0000313" key="2">
    <source>
        <dbReference type="Proteomes" id="UP001519332"/>
    </source>
</evidence>
<gene>
    <name evidence="1" type="ORF">JOF56_007776</name>
</gene>
<dbReference type="InterPro" id="IPR001451">
    <property type="entry name" value="Hexapep"/>
</dbReference>
<dbReference type="InterPro" id="IPR050484">
    <property type="entry name" value="Transf_Hexapept/Carb_Anhydrase"/>
</dbReference>
<dbReference type="SUPFAM" id="SSF51161">
    <property type="entry name" value="Trimeric LpxA-like enzymes"/>
    <property type="match status" value="1"/>
</dbReference>
<dbReference type="PANTHER" id="PTHR13061">
    <property type="entry name" value="DYNACTIN SUBUNIT P25"/>
    <property type="match status" value="1"/>
</dbReference>
<dbReference type="Pfam" id="PF00132">
    <property type="entry name" value="Hexapep"/>
    <property type="match status" value="1"/>
</dbReference>
<dbReference type="PANTHER" id="PTHR13061:SF29">
    <property type="entry name" value="GAMMA CARBONIC ANHYDRASE-LIKE 1, MITOCHONDRIAL-RELATED"/>
    <property type="match status" value="1"/>
</dbReference>
<organism evidence="1 2">
    <name type="scientific">Kibdelosporangium banguiense</name>
    <dbReference type="NCBI Taxonomy" id="1365924"/>
    <lineage>
        <taxon>Bacteria</taxon>
        <taxon>Bacillati</taxon>
        <taxon>Actinomycetota</taxon>
        <taxon>Actinomycetes</taxon>
        <taxon>Pseudonocardiales</taxon>
        <taxon>Pseudonocardiaceae</taxon>
        <taxon>Kibdelosporangium</taxon>
    </lineage>
</organism>
<comment type="caution">
    <text evidence="1">The sequence shown here is derived from an EMBL/GenBank/DDBJ whole genome shotgun (WGS) entry which is preliminary data.</text>
</comment>
<evidence type="ECO:0000313" key="1">
    <source>
        <dbReference type="EMBL" id="MBP2327391.1"/>
    </source>
</evidence>
<sequence>MPMFEFEGKSPQVHPSAWIAPTATLVGDVIVEADASVWYGAVIRADFGRIIIREGANVQDNAVIHVGVNTCEVGRGATVGHLCLVHDCVIGEYAIVGNGSTVLDGARVGARTMIAAGSTVTPGSEVPDEVIAMGSPAKRHVPLTDTARQWIDVNPALYQELARRHALTVKEV</sequence>
<proteinExistence type="predicted"/>